<dbReference type="AlphaFoldDB" id="A0A7W8ALL4"/>
<organism evidence="1 2">
    <name type="scientific">Pseudochrobactrum saccharolyticum</name>
    <dbReference type="NCBI Taxonomy" id="354352"/>
    <lineage>
        <taxon>Bacteria</taxon>
        <taxon>Pseudomonadati</taxon>
        <taxon>Pseudomonadota</taxon>
        <taxon>Alphaproteobacteria</taxon>
        <taxon>Hyphomicrobiales</taxon>
        <taxon>Brucellaceae</taxon>
        <taxon>Pseudochrobactrum</taxon>
    </lineage>
</organism>
<keyword evidence="2" id="KW-1185">Reference proteome</keyword>
<dbReference type="EMBL" id="JACHIL010000007">
    <property type="protein sequence ID" value="MBB5092617.1"/>
    <property type="molecule type" value="Genomic_DNA"/>
</dbReference>
<accession>A0A7W8ALL4</accession>
<name>A0A7W8ALL4_9HYPH</name>
<reference evidence="1 2" key="1">
    <citation type="submission" date="2020-08" db="EMBL/GenBank/DDBJ databases">
        <title>Genomic Encyclopedia of Type Strains, Phase IV (KMG-IV): sequencing the most valuable type-strain genomes for metagenomic binning, comparative biology and taxonomic classification.</title>
        <authorList>
            <person name="Goeker M."/>
        </authorList>
    </citation>
    <scope>NUCLEOTIDE SEQUENCE [LARGE SCALE GENOMIC DNA]</scope>
    <source>
        <strain evidence="1 2">DSM 25620</strain>
    </source>
</reference>
<protein>
    <submittedName>
        <fullName evidence="1">Uncharacterized protein</fullName>
    </submittedName>
</protein>
<evidence type="ECO:0000313" key="2">
    <source>
        <dbReference type="Proteomes" id="UP000531231"/>
    </source>
</evidence>
<dbReference type="Proteomes" id="UP000531231">
    <property type="component" value="Unassembled WGS sequence"/>
</dbReference>
<evidence type="ECO:0000313" key="1">
    <source>
        <dbReference type="EMBL" id="MBB5092617.1"/>
    </source>
</evidence>
<proteinExistence type="predicted"/>
<comment type="caution">
    <text evidence="1">The sequence shown here is derived from an EMBL/GenBank/DDBJ whole genome shotgun (WGS) entry which is preliminary data.</text>
</comment>
<sequence length="75" mass="8204">MSLSVVRGSEYAVECCRSSVLPIIGQTCEGNVNEALPERRVDIVFNHKFIVICAPILPVLTVVSQKNGDELQITC</sequence>
<gene>
    <name evidence="1" type="ORF">HNQ68_003180</name>
</gene>